<keyword evidence="2" id="KW-1185">Reference proteome</keyword>
<evidence type="ECO:0000313" key="2">
    <source>
        <dbReference type="Proteomes" id="UP000027120"/>
    </source>
</evidence>
<organism evidence="1 2">
    <name type="scientific">Citrus sinensis</name>
    <name type="common">Sweet orange</name>
    <name type="synonym">Citrus aurantium var. sinensis</name>
    <dbReference type="NCBI Taxonomy" id="2711"/>
    <lineage>
        <taxon>Eukaryota</taxon>
        <taxon>Viridiplantae</taxon>
        <taxon>Streptophyta</taxon>
        <taxon>Embryophyta</taxon>
        <taxon>Tracheophyta</taxon>
        <taxon>Spermatophyta</taxon>
        <taxon>Magnoliopsida</taxon>
        <taxon>eudicotyledons</taxon>
        <taxon>Gunneridae</taxon>
        <taxon>Pentapetalae</taxon>
        <taxon>rosids</taxon>
        <taxon>malvids</taxon>
        <taxon>Sapindales</taxon>
        <taxon>Rutaceae</taxon>
        <taxon>Aurantioideae</taxon>
        <taxon>Citrus</taxon>
    </lineage>
</organism>
<dbReference type="AlphaFoldDB" id="A0A067DH22"/>
<proteinExistence type="predicted"/>
<name>A0A067DH22_CITSI</name>
<gene>
    <name evidence="1" type="ORF">CISIN_1g0476071mg</name>
</gene>
<feature type="non-terminal residue" evidence="1">
    <location>
        <position position="1"/>
    </location>
</feature>
<reference evidence="1 2" key="1">
    <citation type="submission" date="2014-04" db="EMBL/GenBank/DDBJ databases">
        <authorList>
            <consortium name="International Citrus Genome Consortium"/>
            <person name="Gmitter F."/>
            <person name="Chen C."/>
            <person name="Farmerie W."/>
            <person name="Harkins T."/>
            <person name="Desany B."/>
            <person name="Mohiuddin M."/>
            <person name="Kodira C."/>
            <person name="Borodovsky M."/>
            <person name="Lomsadze A."/>
            <person name="Burns P."/>
            <person name="Jenkins J."/>
            <person name="Prochnik S."/>
            <person name="Shu S."/>
            <person name="Chapman J."/>
            <person name="Pitluck S."/>
            <person name="Schmutz J."/>
            <person name="Rokhsar D."/>
        </authorList>
    </citation>
    <scope>NUCLEOTIDE SEQUENCE</scope>
</reference>
<accession>A0A067DH22</accession>
<protein>
    <submittedName>
        <fullName evidence="1">Uncharacterized protein</fullName>
    </submittedName>
</protein>
<dbReference type="Proteomes" id="UP000027120">
    <property type="component" value="Unassembled WGS sequence"/>
</dbReference>
<evidence type="ECO:0000313" key="1">
    <source>
        <dbReference type="EMBL" id="KDO42269.1"/>
    </source>
</evidence>
<dbReference type="EMBL" id="KK785500">
    <property type="protein sequence ID" value="KDO42269.1"/>
    <property type="molecule type" value="Genomic_DNA"/>
</dbReference>
<sequence length="21" mass="2356">LYIPLETNIHQAEVIPNSSNC</sequence>